<sequence>MIPSELQGKCGAGGYRQPYFFMPNFENFATEERKITH</sequence>
<proteinExistence type="predicted"/>
<evidence type="ECO:0000313" key="2">
    <source>
        <dbReference type="Proteomes" id="UP000019380"/>
    </source>
</evidence>
<dbReference type="Proteomes" id="UP000019380">
    <property type="component" value="Unassembled WGS sequence"/>
</dbReference>
<comment type="caution">
    <text evidence="1">The sequence shown here is derived from an EMBL/GenBank/DDBJ whole genome shotgun (WGS) entry which is preliminary data.</text>
</comment>
<dbReference type="AlphaFoldDB" id="W6NYB7"/>
<dbReference type="EMBL" id="CBXG010000004">
    <property type="protein sequence ID" value="CDM02711.1"/>
    <property type="molecule type" value="Genomic_DNA"/>
</dbReference>
<protein>
    <submittedName>
        <fullName evidence="1">Uncharacterized protein</fullName>
    </submittedName>
</protein>
<accession>W6NYB7</accession>
<name>W6NYB7_9BACE</name>
<organism evidence="1 2">
    <name type="scientific">Bacteroides xylanisolvens SD CC 1b</name>
    <dbReference type="NCBI Taxonomy" id="702447"/>
    <lineage>
        <taxon>Bacteria</taxon>
        <taxon>Pseudomonadati</taxon>
        <taxon>Bacteroidota</taxon>
        <taxon>Bacteroidia</taxon>
        <taxon>Bacteroidales</taxon>
        <taxon>Bacteroidaceae</taxon>
        <taxon>Bacteroides</taxon>
    </lineage>
</organism>
<reference evidence="1 2" key="1">
    <citation type="submission" date="2013-12" db="EMBL/GenBank/DDBJ databases">
        <title>Improved hybrid genome assemblies of Bacteroides xylanisolvens SD CC 1b and Bacteroides xylanisolvens SD CC 2a using Illumina and 454 Sequencing.</title>
        <authorList>
            <person name="Ramaraj T."/>
            <person name="Sundararajan A."/>
            <person name="Mudge J."/>
            <person name="Schilkey F.D."/>
            <person name="Delvecchio V."/>
            <person name="Donlon M."/>
            <person name="Ziemer C."/>
        </authorList>
    </citation>
    <scope>NUCLEOTIDE SEQUENCE [LARGE SCALE GENOMIC DNA]</scope>
</reference>
<gene>
    <name evidence="1" type="ORF">BN890_2580</name>
</gene>
<evidence type="ECO:0000313" key="1">
    <source>
        <dbReference type="EMBL" id="CDM02711.1"/>
    </source>
</evidence>